<dbReference type="InterPro" id="IPR036637">
    <property type="entry name" value="Phosphohistidine_dom_sf"/>
</dbReference>
<dbReference type="GO" id="GO:0005737">
    <property type="term" value="C:cytoplasm"/>
    <property type="evidence" value="ECO:0007669"/>
    <property type="project" value="UniProtKB-SubCell"/>
</dbReference>
<dbReference type="Gene3D" id="3.50.30.10">
    <property type="entry name" value="Phosphohistidine domain"/>
    <property type="match status" value="1"/>
</dbReference>
<evidence type="ECO:0000259" key="24">
    <source>
        <dbReference type="Pfam" id="PF05524"/>
    </source>
</evidence>
<keyword evidence="13 17" id="KW-0479">Metal-binding</keyword>
<dbReference type="InterPro" id="IPR040442">
    <property type="entry name" value="Pyrv_kinase-like_dom_sf"/>
</dbReference>
<keyword evidence="21" id="KW-0175">Coiled coil</keyword>
<dbReference type="InterPro" id="IPR036618">
    <property type="entry name" value="PtsI_HPr-bd_sf"/>
</dbReference>
<feature type="active site" description="Tele-phosphohistidine intermediate" evidence="18">
    <location>
        <position position="203"/>
    </location>
</feature>
<organism evidence="25 26">
    <name type="scientific">Xylella fastidiosa subsp. sandyi Ann-1</name>
    <dbReference type="NCBI Taxonomy" id="155920"/>
    <lineage>
        <taxon>Bacteria</taxon>
        <taxon>Pseudomonadati</taxon>
        <taxon>Pseudomonadota</taxon>
        <taxon>Gammaproteobacteria</taxon>
        <taxon>Lysobacterales</taxon>
        <taxon>Lysobacteraceae</taxon>
        <taxon>Xylella</taxon>
    </lineage>
</organism>
<evidence type="ECO:0000256" key="9">
    <source>
        <dbReference type="ARBA" id="ARBA00022490"/>
    </source>
</evidence>
<dbReference type="KEGG" id="xfs:D934_04670"/>
<dbReference type="InterPro" id="IPR023151">
    <property type="entry name" value="PEP_util_CS"/>
</dbReference>
<evidence type="ECO:0000256" key="20">
    <source>
        <dbReference type="PIRSR" id="PIRSR000732-3"/>
    </source>
</evidence>
<dbReference type="Pfam" id="PF00391">
    <property type="entry name" value="PEP-utilizers"/>
    <property type="match status" value="1"/>
</dbReference>
<keyword evidence="8 17" id="KW-0813">Transport</keyword>
<feature type="domain" description="Phosphotransferase system enzyme I N-terminal" evidence="24">
    <location>
        <begin position="21"/>
        <end position="142"/>
    </location>
</feature>
<dbReference type="SUPFAM" id="SSF51621">
    <property type="entry name" value="Phosphoenolpyruvate/pyruvate domain"/>
    <property type="match status" value="1"/>
</dbReference>
<evidence type="ECO:0000256" key="3">
    <source>
        <dbReference type="ARBA" id="ARBA00002728"/>
    </source>
</evidence>
<evidence type="ECO:0000256" key="4">
    <source>
        <dbReference type="ARBA" id="ARBA00004496"/>
    </source>
</evidence>
<comment type="catalytic activity">
    <reaction evidence="1 17">
        <text>L-histidyl-[protein] + phosphoenolpyruvate = N(pros)-phospho-L-histidyl-[protein] + pyruvate</text>
        <dbReference type="Rhea" id="RHEA:23880"/>
        <dbReference type="Rhea" id="RHEA-COMP:9745"/>
        <dbReference type="Rhea" id="RHEA-COMP:9746"/>
        <dbReference type="ChEBI" id="CHEBI:15361"/>
        <dbReference type="ChEBI" id="CHEBI:29979"/>
        <dbReference type="ChEBI" id="CHEBI:58702"/>
        <dbReference type="ChEBI" id="CHEBI:64837"/>
        <dbReference type="EC" id="2.7.3.9"/>
    </reaction>
</comment>
<keyword evidence="12 17" id="KW-0598">Phosphotransferase system</keyword>
<keyword evidence="25" id="KW-0670">Pyruvate</keyword>
<dbReference type="Proteomes" id="UP000027215">
    <property type="component" value="Chromosome"/>
</dbReference>
<dbReference type="Gene3D" id="1.10.274.10">
    <property type="entry name" value="PtsI, HPr-binding domain"/>
    <property type="match status" value="1"/>
</dbReference>
<dbReference type="InterPro" id="IPR015813">
    <property type="entry name" value="Pyrv/PenolPyrv_kinase-like_dom"/>
</dbReference>
<feature type="domain" description="PEP-utilising enzyme mobile" evidence="22">
    <location>
        <begin position="168"/>
        <end position="240"/>
    </location>
</feature>
<feature type="domain" description="PEP-utilising enzyme C-terminal" evidence="23">
    <location>
        <begin position="266"/>
        <end position="557"/>
    </location>
</feature>
<dbReference type="InterPro" id="IPR008279">
    <property type="entry name" value="PEP-util_enz_mobile_dom"/>
</dbReference>
<evidence type="ECO:0000256" key="14">
    <source>
        <dbReference type="ARBA" id="ARBA00022777"/>
    </source>
</evidence>
<comment type="function">
    <text evidence="3 17">General (non sugar-specific) component of the phosphoenolpyruvate-dependent sugar phosphotransferase system (sugar PTS). This major carbohydrate active-transport system catalyzes the phosphorylation of incoming sugar substrates concomitantly with their translocation across the cell membrane. Enzyme I transfers the phosphoryl group from phosphoenolpyruvate (PEP) to the phosphoryl carrier protein (HPr).</text>
</comment>
<dbReference type="InterPro" id="IPR050499">
    <property type="entry name" value="PEP-utilizing_PTS_enzyme"/>
</dbReference>
<feature type="active site" description="Proton donor" evidence="18">
    <location>
        <position position="518"/>
    </location>
</feature>
<evidence type="ECO:0000256" key="12">
    <source>
        <dbReference type="ARBA" id="ARBA00022683"/>
    </source>
</evidence>
<evidence type="ECO:0000256" key="16">
    <source>
        <dbReference type="ARBA" id="ARBA00033235"/>
    </source>
</evidence>
<keyword evidence="9 17" id="KW-0963">Cytoplasm</keyword>
<evidence type="ECO:0000256" key="2">
    <source>
        <dbReference type="ARBA" id="ARBA00001946"/>
    </source>
</evidence>
<dbReference type="EC" id="2.7.3.9" evidence="6 17"/>
<keyword evidence="14 17" id="KW-0418">Kinase</keyword>
<dbReference type="NCBIfam" id="TIGR01417">
    <property type="entry name" value="PTS_I_fam"/>
    <property type="match status" value="1"/>
</dbReference>
<dbReference type="HOGENOM" id="CLU_007308_7_0_6"/>
<evidence type="ECO:0000256" key="5">
    <source>
        <dbReference type="ARBA" id="ARBA00007837"/>
    </source>
</evidence>
<name>A0A060GZ14_XYLFS</name>
<evidence type="ECO:0000259" key="22">
    <source>
        <dbReference type="Pfam" id="PF00391"/>
    </source>
</evidence>
<feature type="coiled-coil region" evidence="21">
    <location>
        <begin position="254"/>
        <end position="281"/>
    </location>
</feature>
<keyword evidence="10 17" id="KW-0762">Sugar transport</keyword>
<keyword evidence="11 17" id="KW-0808">Transferase</keyword>
<dbReference type="PANTHER" id="PTHR46244:SF3">
    <property type="entry name" value="PHOSPHOENOLPYRUVATE-PROTEIN PHOSPHOTRANSFERASE"/>
    <property type="match status" value="1"/>
</dbReference>
<feature type="binding site" evidence="19">
    <location>
        <position position="347"/>
    </location>
    <ligand>
        <name>phosphoenolpyruvate</name>
        <dbReference type="ChEBI" id="CHEBI:58702"/>
    </ligand>
</feature>
<comment type="similarity">
    <text evidence="5 17">Belongs to the PEP-utilizing enzyme family.</text>
</comment>
<dbReference type="GO" id="GO:0046872">
    <property type="term" value="F:metal ion binding"/>
    <property type="evidence" value="ECO:0007669"/>
    <property type="project" value="UniProtKB-KW"/>
</dbReference>
<evidence type="ECO:0000259" key="23">
    <source>
        <dbReference type="Pfam" id="PF02896"/>
    </source>
</evidence>
<evidence type="ECO:0000313" key="26">
    <source>
        <dbReference type="Proteomes" id="UP000027215"/>
    </source>
</evidence>
<evidence type="ECO:0000256" key="18">
    <source>
        <dbReference type="PIRSR" id="PIRSR000732-1"/>
    </source>
</evidence>
<dbReference type="SUPFAM" id="SSF47831">
    <property type="entry name" value="Enzyme I of the PEP:sugar phosphotransferase system HPr-binding (sub)domain"/>
    <property type="match status" value="1"/>
</dbReference>
<dbReference type="InterPro" id="IPR000121">
    <property type="entry name" value="PEP_util_C"/>
</dbReference>
<accession>A0A060GZ14</accession>
<keyword evidence="15 17" id="KW-0460">Magnesium</keyword>
<feature type="binding site" evidence="20">
    <location>
        <position position="471"/>
    </location>
    <ligand>
        <name>Mg(2+)</name>
        <dbReference type="ChEBI" id="CHEBI:18420"/>
    </ligand>
</feature>
<dbReference type="GO" id="GO:0008965">
    <property type="term" value="F:phosphoenolpyruvate-protein phosphotransferase activity"/>
    <property type="evidence" value="ECO:0007669"/>
    <property type="project" value="UniProtKB-EC"/>
</dbReference>
<evidence type="ECO:0000256" key="19">
    <source>
        <dbReference type="PIRSR" id="PIRSR000732-2"/>
    </source>
</evidence>
<dbReference type="Pfam" id="PF02896">
    <property type="entry name" value="PEP-utilizers_C"/>
    <property type="match status" value="1"/>
</dbReference>
<comment type="cofactor">
    <cofactor evidence="2 17 20">
        <name>Mg(2+)</name>
        <dbReference type="ChEBI" id="CHEBI:18420"/>
    </cofactor>
</comment>
<dbReference type="SUPFAM" id="SSF52009">
    <property type="entry name" value="Phosphohistidine domain"/>
    <property type="match status" value="1"/>
</dbReference>
<dbReference type="PROSITE" id="PS00742">
    <property type="entry name" value="PEP_ENZYMES_2"/>
    <property type="match status" value="1"/>
</dbReference>
<dbReference type="InterPro" id="IPR006318">
    <property type="entry name" value="PTS_EI-like"/>
</dbReference>
<gene>
    <name evidence="25" type="ORF">D934_04670</name>
</gene>
<evidence type="ECO:0000313" key="25">
    <source>
        <dbReference type="EMBL" id="AIC09734.1"/>
    </source>
</evidence>
<dbReference type="PRINTS" id="PR01736">
    <property type="entry name" value="PHPHTRNFRASE"/>
</dbReference>
<dbReference type="Gene3D" id="3.20.20.60">
    <property type="entry name" value="Phosphoenolpyruvate-binding domains"/>
    <property type="match status" value="1"/>
</dbReference>
<feature type="binding site" evidence="19">
    <location>
        <position position="311"/>
    </location>
    <ligand>
        <name>phosphoenolpyruvate</name>
        <dbReference type="ChEBI" id="CHEBI:58702"/>
    </ligand>
</feature>
<dbReference type="Pfam" id="PF05524">
    <property type="entry name" value="PEP-utilisers_N"/>
    <property type="match status" value="1"/>
</dbReference>
<evidence type="ECO:0000256" key="15">
    <source>
        <dbReference type="ARBA" id="ARBA00022842"/>
    </source>
</evidence>
<proteinExistence type="inferred from homology"/>
<dbReference type="PANTHER" id="PTHR46244">
    <property type="entry name" value="PHOSPHOENOLPYRUVATE-PROTEIN PHOSPHOTRANSFERASE"/>
    <property type="match status" value="1"/>
</dbReference>
<evidence type="ECO:0000256" key="6">
    <source>
        <dbReference type="ARBA" id="ARBA00012232"/>
    </source>
</evidence>
<feature type="binding site" evidence="19">
    <location>
        <begin position="470"/>
        <end position="471"/>
    </location>
    <ligand>
        <name>phosphoenolpyruvate</name>
        <dbReference type="ChEBI" id="CHEBI:58702"/>
    </ligand>
</feature>
<evidence type="ECO:0000256" key="10">
    <source>
        <dbReference type="ARBA" id="ARBA00022597"/>
    </source>
</evidence>
<evidence type="ECO:0000256" key="1">
    <source>
        <dbReference type="ARBA" id="ARBA00000683"/>
    </source>
</evidence>
<evidence type="ECO:0000256" key="13">
    <source>
        <dbReference type="ARBA" id="ARBA00022723"/>
    </source>
</evidence>
<dbReference type="PATRIC" id="fig|155920.8.peg.1120"/>
<evidence type="ECO:0000256" key="21">
    <source>
        <dbReference type="SAM" id="Coils"/>
    </source>
</evidence>
<dbReference type="GO" id="GO:0016301">
    <property type="term" value="F:kinase activity"/>
    <property type="evidence" value="ECO:0007669"/>
    <property type="project" value="UniProtKB-KW"/>
</dbReference>
<dbReference type="GO" id="GO:0009401">
    <property type="term" value="P:phosphoenolpyruvate-dependent sugar phosphotransferase system"/>
    <property type="evidence" value="ECO:0007669"/>
    <property type="project" value="UniProtKB-KW"/>
</dbReference>
<feature type="binding site" evidence="20">
    <location>
        <position position="447"/>
    </location>
    <ligand>
        <name>Mg(2+)</name>
        <dbReference type="ChEBI" id="CHEBI:18420"/>
    </ligand>
</feature>
<sequence>MPHSAHRPTPTLHTQMNVRLQGHGAARGTALGRAWVRQMNIIEIQDKYITDTNAELHSLYQAMSAARQEIQVLRERMHGTLSHEVGEFLDLYTLLIDDPELLRSLNELILTHNYSAEYALKIQRDRLTTEFEAMEDHYLKSRMDDLNHVLGRIHAFLKKHSPEPKDAAGEILICNNIAPSELAQVQAQGIIGIVIAAGNTLSHSAILAHSLHLPLIVGAGELLLQKITNGDMLIIDGNSGEIIVNPSPQDLRHYHSRLRERAKEQRELEQLRSKHSRTRDNVDIVVQANAESPDDVSQAYALGAAGVGLYRTEFLFLQRNKLPDEEEQFQTYRDTVLRMNGRPVTIRTLDLGADKTDCTGLTLSNEENPAMGLRGIRLSMAHPAVANTQLRAILRTSTYGHVRILVPMISCREEIILLRKQIKALSIQLRTEGHDIAEQVPLGAMIEVPAAAIALNSFIKEIDFLSIGTNDLVQYLLAADRNNAAISEIYSPLHPGVLAVLAQIIVTAHTHATPVAICGEIAGDAHYVPMLLALGLTEFSLHPATLLEVRRVIRNSDLGTLKTSVTTLLRARDRKSIEEWMAAHANTTPT</sequence>
<reference evidence="25 26" key="1">
    <citation type="submission" date="2013-08" db="EMBL/GenBank/DDBJ databases">
        <authorList>
            <person name="Stouthamer R."/>
            <person name="Nunney L."/>
        </authorList>
    </citation>
    <scope>NUCLEOTIDE SEQUENCE [LARGE SCALE GENOMIC DNA]</scope>
    <source>
        <strain evidence="26">ann-1</strain>
    </source>
</reference>
<dbReference type="EMBL" id="CP006696">
    <property type="protein sequence ID" value="AIC09734.1"/>
    <property type="molecule type" value="Genomic_DNA"/>
</dbReference>
<evidence type="ECO:0000256" key="11">
    <source>
        <dbReference type="ARBA" id="ARBA00022679"/>
    </source>
</evidence>
<dbReference type="PIRSF" id="PIRSF000732">
    <property type="entry name" value="PTS_enzyme_I"/>
    <property type="match status" value="1"/>
</dbReference>
<evidence type="ECO:0000256" key="8">
    <source>
        <dbReference type="ARBA" id="ARBA00022448"/>
    </source>
</evidence>
<feature type="binding site" evidence="19">
    <location>
        <position position="481"/>
    </location>
    <ligand>
        <name>phosphoenolpyruvate</name>
        <dbReference type="ChEBI" id="CHEBI:58702"/>
    </ligand>
</feature>
<dbReference type="InterPro" id="IPR008731">
    <property type="entry name" value="PTS_EIN"/>
</dbReference>
<dbReference type="AlphaFoldDB" id="A0A060GZ14"/>
<comment type="subcellular location">
    <subcellularLocation>
        <location evidence="4 17">Cytoplasm</location>
    </subcellularLocation>
</comment>
<evidence type="ECO:0000256" key="17">
    <source>
        <dbReference type="PIRNR" id="PIRNR000732"/>
    </source>
</evidence>
<dbReference type="InterPro" id="IPR024692">
    <property type="entry name" value="PTS_EI"/>
</dbReference>
<evidence type="ECO:0000256" key="7">
    <source>
        <dbReference type="ARBA" id="ARBA00016544"/>
    </source>
</evidence>
<protein>
    <recommendedName>
        <fullName evidence="7 17">Phosphoenolpyruvate-protein phosphotransferase</fullName>
        <ecNumber evidence="6 17">2.7.3.9</ecNumber>
    </recommendedName>
    <alternativeName>
        <fullName evidence="16 17">Phosphotransferase system, enzyme I</fullName>
    </alternativeName>
</protein>